<dbReference type="GO" id="GO:0004672">
    <property type="term" value="F:protein kinase activity"/>
    <property type="evidence" value="ECO:0007669"/>
    <property type="project" value="UniProtKB-ARBA"/>
</dbReference>
<evidence type="ECO:0000256" key="1">
    <source>
        <dbReference type="ARBA" id="ARBA00022553"/>
    </source>
</evidence>
<reference evidence="5 6" key="1">
    <citation type="submission" date="2017-11" db="EMBL/GenBank/DDBJ databases">
        <title>Draft genome sequence of Rhizobiales bacterium SY3-13.</title>
        <authorList>
            <person name="Sun C."/>
        </authorList>
    </citation>
    <scope>NUCLEOTIDE SEQUENCE [LARGE SCALE GENOMIC DNA]</scope>
    <source>
        <strain evidence="5 6">SY3-13</strain>
    </source>
</reference>
<comment type="caution">
    <text evidence="5">The sequence shown here is derived from an EMBL/GenBank/DDBJ whole genome shotgun (WGS) entry which is preliminary data.</text>
</comment>
<dbReference type="CDD" id="cd17546">
    <property type="entry name" value="REC_hyHK_CKI1_RcsC-like"/>
    <property type="match status" value="1"/>
</dbReference>
<dbReference type="OrthoDB" id="8454588at2"/>
<organism evidence="5 6">
    <name type="scientific">Minwuia thermotolerans</name>
    <dbReference type="NCBI Taxonomy" id="2056226"/>
    <lineage>
        <taxon>Bacteria</taxon>
        <taxon>Pseudomonadati</taxon>
        <taxon>Pseudomonadota</taxon>
        <taxon>Alphaproteobacteria</taxon>
        <taxon>Minwuiales</taxon>
        <taxon>Minwuiaceae</taxon>
        <taxon>Minwuia</taxon>
    </lineage>
</organism>
<feature type="domain" description="Response regulatory" evidence="4">
    <location>
        <begin position="8"/>
        <end position="118"/>
    </location>
</feature>
<dbReference type="Proteomes" id="UP000229498">
    <property type="component" value="Unassembled WGS sequence"/>
</dbReference>
<dbReference type="EMBL" id="PHIG01000031">
    <property type="protein sequence ID" value="PJK29828.1"/>
    <property type="molecule type" value="Genomic_DNA"/>
</dbReference>
<evidence type="ECO:0000313" key="6">
    <source>
        <dbReference type="Proteomes" id="UP000229498"/>
    </source>
</evidence>
<evidence type="ECO:0000259" key="4">
    <source>
        <dbReference type="PROSITE" id="PS50110"/>
    </source>
</evidence>
<protein>
    <recommendedName>
        <fullName evidence="4">Response regulatory domain-containing protein</fullName>
    </recommendedName>
</protein>
<dbReference type="Gene3D" id="1.20.120.160">
    <property type="entry name" value="HPT domain"/>
    <property type="match status" value="1"/>
</dbReference>
<evidence type="ECO:0000256" key="3">
    <source>
        <dbReference type="PROSITE-ProRule" id="PRU00169"/>
    </source>
</evidence>
<gene>
    <name evidence="5" type="ORF">CVT23_08605</name>
</gene>
<dbReference type="RefSeq" id="WP_109793105.1">
    <property type="nucleotide sequence ID" value="NZ_PHIG01000031.1"/>
</dbReference>
<evidence type="ECO:0000256" key="2">
    <source>
        <dbReference type="ARBA" id="ARBA00023012"/>
    </source>
</evidence>
<dbReference type="PANTHER" id="PTHR44591">
    <property type="entry name" value="STRESS RESPONSE REGULATOR PROTEIN 1"/>
    <property type="match status" value="1"/>
</dbReference>
<keyword evidence="2" id="KW-0902">Two-component regulatory system</keyword>
<dbReference type="InterPro" id="IPR036641">
    <property type="entry name" value="HPT_dom_sf"/>
</dbReference>
<name>A0A2M9G285_9PROT</name>
<keyword evidence="6" id="KW-1185">Reference proteome</keyword>
<dbReference type="PROSITE" id="PS50110">
    <property type="entry name" value="RESPONSE_REGULATORY"/>
    <property type="match status" value="1"/>
</dbReference>
<dbReference type="InterPro" id="IPR050595">
    <property type="entry name" value="Bact_response_regulator"/>
</dbReference>
<dbReference type="PANTHER" id="PTHR44591:SF3">
    <property type="entry name" value="RESPONSE REGULATORY DOMAIN-CONTAINING PROTEIN"/>
    <property type="match status" value="1"/>
</dbReference>
<proteinExistence type="predicted"/>
<dbReference type="AlphaFoldDB" id="A0A2M9G285"/>
<dbReference type="InterPro" id="IPR001789">
    <property type="entry name" value="Sig_transdc_resp-reg_receiver"/>
</dbReference>
<dbReference type="InterPro" id="IPR008207">
    <property type="entry name" value="Sig_transdc_His_kin_Hpt_dom"/>
</dbReference>
<dbReference type="SMART" id="SM00448">
    <property type="entry name" value="REC"/>
    <property type="match status" value="1"/>
</dbReference>
<feature type="modified residue" description="4-aspartylphosphate" evidence="3">
    <location>
        <position position="57"/>
    </location>
</feature>
<dbReference type="InterPro" id="IPR011006">
    <property type="entry name" value="CheY-like_superfamily"/>
</dbReference>
<dbReference type="SUPFAM" id="SSF52172">
    <property type="entry name" value="CheY-like"/>
    <property type="match status" value="1"/>
</dbReference>
<dbReference type="GO" id="GO:0000160">
    <property type="term" value="P:phosphorelay signal transduction system"/>
    <property type="evidence" value="ECO:0007669"/>
    <property type="project" value="UniProtKB-KW"/>
</dbReference>
<accession>A0A2M9G285</accession>
<dbReference type="Pfam" id="PF01627">
    <property type="entry name" value="Hpt"/>
    <property type="match status" value="1"/>
</dbReference>
<evidence type="ECO:0000313" key="5">
    <source>
        <dbReference type="EMBL" id="PJK29828.1"/>
    </source>
</evidence>
<sequence>MDAPERLSILVADDNPAARTQIVRILEELGHDTTAVGDGAEAVSAMAALRFDLVVLDFEMPGLRGDEVARRAGADGPVSIGLSSAGLGRTEWGDAPIAEWLAKPVDARALAEAVRRAAARGQDSVTSAPPVDLTHLATYTDGDAALERELAALFAESCERYAGQMARAEDSHQWRDAAHGLKGAARGIGATEVARLAAFAETLLGRGAEQRRQDVLEQIRAAADDVSAFFARHLQEG</sequence>
<dbReference type="CDD" id="cd00088">
    <property type="entry name" value="HPT"/>
    <property type="match status" value="1"/>
</dbReference>
<keyword evidence="1 3" id="KW-0597">Phosphoprotein</keyword>
<dbReference type="SMART" id="SM00073">
    <property type="entry name" value="HPT"/>
    <property type="match status" value="1"/>
</dbReference>
<dbReference type="Pfam" id="PF00072">
    <property type="entry name" value="Response_reg"/>
    <property type="match status" value="1"/>
</dbReference>
<dbReference type="Gene3D" id="3.40.50.2300">
    <property type="match status" value="1"/>
</dbReference>
<dbReference type="SUPFAM" id="SSF47226">
    <property type="entry name" value="Histidine-containing phosphotransfer domain, HPT domain"/>
    <property type="match status" value="1"/>
</dbReference>